<dbReference type="Proteomes" id="UP000324222">
    <property type="component" value="Unassembled WGS sequence"/>
</dbReference>
<sequence>MRSHISLPTHHHHHQCKGHSRMWVEEQRVTVEHGWGEGGVGQAASLRKNSGLTTVVLQGVGGA</sequence>
<feature type="region of interest" description="Disordered" evidence="1">
    <location>
        <begin position="1"/>
        <end position="20"/>
    </location>
</feature>
<protein>
    <submittedName>
        <fullName evidence="2">Uncharacterized protein</fullName>
    </submittedName>
</protein>
<gene>
    <name evidence="2" type="ORF">E2C01_076265</name>
</gene>
<comment type="caution">
    <text evidence="2">The sequence shown here is derived from an EMBL/GenBank/DDBJ whole genome shotgun (WGS) entry which is preliminary data.</text>
</comment>
<organism evidence="2 3">
    <name type="scientific">Portunus trituberculatus</name>
    <name type="common">Swimming crab</name>
    <name type="synonym">Neptunus trituberculatus</name>
    <dbReference type="NCBI Taxonomy" id="210409"/>
    <lineage>
        <taxon>Eukaryota</taxon>
        <taxon>Metazoa</taxon>
        <taxon>Ecdysozoa</taxon>
        <taxon>Arthropoda</taxon>
        <taxon>Crustacea</taxon>
        <taxon>Multicrustacea</taxon>
        <taxon>Malacostraca</taxon>
        <taxon>Eumalacostraca</taxon>
        <taxon>Eucarida</taxon>
        <taxon>Decapoda</taxon>
        <taxon>Pleocyemata</taxon>
        <taxon>Brachyura</taxon>
        <taxon>Eubrachyura</taxon>
        <taxon>Portunoidea</taxon>
        <taxon>Portunidae</taxon>
        <taxon>Portuninae</taxon>
        <taxon>Portunus</taxon>
    </lineage>
</organism>
<reference evidence="2 3" key="1">
    <citation type="submission" date="2019-05" db="EMBL/GenBank/DDBJ databases">
        <title>Another draft genome of Portunus trituberculatus and its Hox gene families provides insights of decapod evolution.</title>
        <authorList>
            <person name="Jeong J.-H."/>
            <person name="Song I."/>
            <person name="Kim S."/>
            <person name="Choi T."/>
            <person name="Kim D."/>
            <person name="Ryu S."/>
            <person name="Kim W."/>
        </authorList>
    </citation>
    <scope>NUCLEOTIDE SEQUENCE [LARGE SCALE GENOMIC DNA]</scope>
    <source>
        <tissue evidence="2">Muscle</tissue>
    </source>
</reference>
<dbReference type="EMBL" id="VSRR010057536">
    <property type="protein sequence ID" value="MPC81637.1"/>
    <property type="molecule type" value="Genomic_DNA"/>
</dbReference>
<dbReference type="AlphaFoldDB" id="A0A5B7IJD5"/>
<evidence type="ECO:0000313" key="3">
    <source>
        <dbReference type="Proteomes" id="UP000324222"/>
    </source>
</evidence>
<keyword evidence="3" id="KW-1185">Reference proteome</keyword>
<proteinExistence type="predicted"/>
<evidence type="ECO:0000256" key="1">
    <source>
        <dbReference type="SAM" id="MobiDB-lite"/>
    </source>
</evidence>
<accession>A0A5B7IJD5</accession>
<name>A0A5B7IJD5_PORTR</name>
<evidence type="ECO:0000313" key="2">
    <source>
        <dbReference type="EMBL" id="MPC81637.1"/>
    </source>
</evidence>